<gene>
    <name evidence="2" type="ORF">KCX74_11795</name>
</gene>
<evidence type="ECO:0000313" key="3">
    <source>
        <dbReference type="Proteomes" id="UP000675284"/>
    </source>
</evidence>
<dbReference type="InterPro" id="IPR009474">
    <property type="entry name" value="BrxB/BrxA"/>
</dbReference>
<dbReference type="RefSeq" id="WP_026681092.1">
    <property type="nucleotide sequence ID" value="NZ_BAAACY010000011.1"/>
</dbReference>
<protein>
    <submittedName>
        <fullName evidence="2">BrxA/BrxB family bacilliredoxin</fullName>
    </submittedName>
</protein>
<dbReference type="EMBL" id="JAGSOT010000033">
    <property type="protein sequence ID" value="MBR7796722.1"/>
    <property type="molecule type" value="Genomic_DNA"/>
</dbReference>
<dbReference type="Pfam" id="PF06491">
    <property type="entry name" value="Disulph_isomer"/>
    <property type="match status" value="1"/>
</dbReference>
<dbReference type="Gene3D" id="3.40.30.10">
    <property type="entry name" value="Glutaredoxin"/>
    <property type="match status" value="1"/>
</dbReference>
<evidence type="ECO:0000313" key="2">
    <source>
        <dbReference type="EMBL" id="MBR7796722.1"/>
    </source>
</evidence>
<dbReference type="Proteomes" id="UP000675284">
    <property type="component" value="Unassembled WGS sequence"/>
</dbReference>
<accession>A0A941DWP7</accession>
<comment type="similarity">
    <text evidence="1">Belongs to the bacilliredoxin family.</text>
</comment>
<keyword evidence="3" id="KW-1185">Reference proteome</keyword>
<reference evidence="2" key="1">
    <citation type="submission" date="2021-04" db="EMBL/GenBank/DDBJ databases">
        <title>Isolation and polyphasic classification of algal microorganism.</title>
        <authorList>
            <person name="Wang S."/>
        </authorList>
    </citation>
    <scope>NUCLEOTIDE SEQUENCE</scope>
    <source>
        <strain evidence="2">720a</strain>
    </source>
</reference>
<proteinExistence type="inferred from homology"/>
<sequence length="143" mass="15860">MDFNIFMNDVVDAARKDIREAGYQELTTPEEVDQALTKEGTTLVMVNSVCGCAGGIARPAAANSIHYDKRPDQLVTVFAGQDKEATEKARQYFEGYPPSSPSFAFLKDGKIVTMLERHDIEGHSAMDVISKLQTIFDKHCEEV</sequence>
<dbReference type="AlphaFoldDB" id="A0A941DWP7"/>
<dbReference type="PANTHER" id="PTHR40052">
    <property type="entry name" value="UPF0403 PROTEIN YQIW-RELATED"/>
    <property type="match status" value="1"/>
</dbReference>
<dbReference type="NCBIfam" id="TIGR04191">
    <property type="entry name" value="YphP_YqiW"/>
    <property type="match status" value="1"/>
</dbReference>
<organism evidence="2 3">
    <name type="scientific">Virgibacillus salarius</name>
    <dbReference type="NCBI Taxonomy" id="447199"/>
    <lineage>
        <taxon>Bacteria</taxon>
        <taxon>Bacillati</taxon>
        <taxon>Bacillota</taxon>
        <taxon>Bacilli</taxon>
        <taxon>Bacillales</taxon>
        <taxon>Bacillaceae</taxon>
        <taxon>Virgibacillus</taxon>
    </lineage>
</organism>
<comment type="caution">
    <text evidence="2">The sequence shown here is derived from an EMBL/GenBank/DDBJ whole genome shotgun (WGS) entry which is preliminary data.</text>
</comment>
<dbReference type="PANTHER" id="PTHR40052:SF1">
    <property type="entry name" value="BACILLIREDOXIN BRXB"/>
    <property type="match status" value="1"/>
</dbReference>
<name>A0A941DWP7_9BACI</name>
<evidence type="ECO:0000256" key="1">
    <source>
        <dbReference type="ARBA" id="ARBA00038305"/>
    </source>
</evidence>